<evidence type="ECO:0000259" key="2">
    <source>
        <dbReference type="Pfam" id="PF14111"/>
    </source>
</evidence>
<dbReference type="AlphaFoldDB" id="A0A5C7I4Z5"/>
<dbReference type="InterPro" id="IPR040256">
    <property type="entry name" value="At4g02000-like"/>
</dbReference>
<evidence type="ECO:0000256" key="1">
    <source>
        <dbReference type="SAM" id="MobiDB-lite"/>
    </source>
</evidence>
<evidence type="ECO:0000313" key="4">
    <source>
        <dbReference type="Proteomes" id="UP000323000"/>
    </source>
</evidence>
<dbReference type="Proteomes" id="UP000323000">
    <property type="component" value="Chromosome 4"/>
</dbReference>
<protein>
    <recommendedName>
        <fullName evidence="2">DUF4283 domain-containing protein</fullName>
    </recommendedName>
</protein>
<dbReference type="PANTHER" id="PTHR31286">
    <property type="entry name" value="GLYCINE-RICH CELL WALL STRUCTURAL PROTEIN 1.8-LIKE"/>
    <property type="match status" value="1"/>
</dbReference>
<comment type="caution">
    <text evidence="3">The sequence shown here is derived from an EMBL/GenBank/DDBJ whole genome shotgun (WGS) entry which is preliminary data.</text>
</comment>
<gene>
    <name evidence="3" type="ORF">EZV62_011199</name>
</gene>
<proteinExistence type="predicted"/>
<dbReference type="OrthoDB" id="1297835at2759"/>
<keyword evidence="4" id="KW-1185">Reference proteome</keyword>
<dbReference type="InterPro" id="IPR025558">
    <property type="entry name" value="DUF4283"/>
</dbReference>
<feature type="domain" description="DUF4283" evidence="2">
    <location>
        <begin position="35"/>
        <end position="108"/>
    </location>
</feature>
<dbReference type="EMBL" id="VAHF01000004">
    <property type="protein sequence ID" value="TXG64205.1"/>
    <property type="molecule type" value="Genomic_DNA"/>
</dbReference>
<sequence>MATEEIMKLCETLSLIKEDGVFVNIARDVHDEGVESVSHCLVGKVQSRKKINIEAFRNTIGQIWGTMGLMEIEVLAEHLFVFHFQSLEDHEMVWTRGPWHFDRCLIVLIKPQELGEISKLSFNLIEFWVQVHNIPFICMNGKIAHFIINSIGHVIDFPMESKDCWGKFLRAKIRVDILSLLREECVDDEGHKKIMSGLQPKYGAWLQASSMDRVKPSTKEDGSNRDIRDTSKGFETWDQSYSRDLQLRKNSDIPTNQEWLPKYNMPVTDNSLQGNDVSGKVMNDQGNVLEQNHILNMIGSKDGNMIAQVEEMDDVSAIMDMGQTACKNELGLSKGNGRKWKRIARGEQIKQIPHGCLSLMQKVLAVSQAASKFPVSKLSPGKVRASPDKASGSPSGTEKFAC</sequence>
<dbReference type="PANTHER" id="PTHR31286:SF167">
    <property type="entry name" value="OS09G0268800 PROTEIN"/>
    <property type="match status" value="1"/>
</dbReference>
<evidence type="ECO:0000313" key="3">
    <source>
        <dbReference type="EMBL" id="TXG64205.1"/>
    </source>
</evidence>
<organism evidence="3 4">
    <name type="scientific">Acer yangbiense</name>
    <dbReference type="NCBI Taxonomy" id="1000413"/>
    <lineage>
        <taxon>Eukaryota</taxon>
        <taxon>Viridiplantae</taxon>
        <taxon>Streptophyta</taxon>
        <taxon>Embryophyta</taxon>
        <taxon>Tracheophyta</taxon>
        <taxon>Spermatophyta</taxon>
        <taxon>Magnoliopsida</taxon>
        <taxon>eudicotyledons</taxon>
        <taxon>Gunneridae</taxon>
        <taxon>Pentapetalae</taxon>
        <taxon>rosids</taxon>
        <taxon>malvids</taxon>
        <taxon>Sapindales</taxon>
        <taxon>Sapindaceae</taxon>
        <taxon>Hippocastanoideae</taxon>
        <taxon>Acereae</taxon>
        <taxon>Acer</taxon>
    </lineage>
</organism>
<feature type="region of interest" description="Disordered" evidence="1">
    <location>
        <begin position="376"/>
        <end position="402"/>
    </location>
</feature>
<dbReference type="Pfam" id="PF14111">
    <property type="entry name" value="DUF4283"/>
    <property type="match status" value="1"/>
</dbReference>
<name>A0A5C7I4Z5_9ROSI</name>
<accession>A0A5C7I4Z5</accession>
<reference evidence="4" key="1">
    <citation type="journal article" date="2019" name="Gigascience">
        <title>De novo genome assembly of the endangered Acer yangbiense, a plant species with extremely small populations endemic to Yunnan Province, China.</title>
        <authorList>
            <person name="Yang J."/>
            <person name="Wariss H.M."/>
            <person name="Tao L."/>
            <person name="Zhang R."/>
            <person name="Yun Q."/>
            <person name="Hollingsworth P."/>
            <person name="Dao Z."/>
            <person name="Luo G."/>
            <person name="Guo H."/>
            <person name="Ma Y."/>
            <person name="Sun W."/>
        </authorList>
    </citation>
    <scope>NUCLEOTIDE SEQUENCE [LARGE SCALE GENOMIC DNA]</scope>
    <source>
        <strain evidence="4">cv. Malutang</strain>
    </source>
</reference>